<dbReference type="Gene3D" id="2.60.120.260">
    <property type="entry name" value="Galactose-binding domain-like"/>
    <property type="match status" value="2"/>
</dbReference>
<reference evidence="2 3" key="1">
    <citation type="submission" date="2021-03" db="EMBL/GenBank/DDBJ databases">
        <title>Genomic Encyclopedia of Type Strains, Phase IV (KMG-IV): sequencing the most valuable type-strain genomes for metagenomic binning, comparative biology and taxonomic classification.</title>
        <authorList>
            <person name="Goeker M."/>
        </authorList>
    </citation>
    <scope>NUCLEOTIDE SEQUENCE [LARGE SCALE GENOMIC DNA]</scope>
    <source>
        <strain evidence="2 3">DSM 26048</strain>
    </source>
</reference>
<sequence length="994" mass="112147">MNIINNFNSKRTIIGLSIFACFLAIFVVELFDTQSAGQQFGQQVSSDVFPSARWNVPEESQNSTLPLYGRLLGQYEKMEYKDYSGQELIYTSESASSQAGLDKGIDGEQRAAAVTRGENGWIEWKVNVKETALYQIELMYDAFPGTRSAIHSSLTIDGKQPFEEASRFVFPRIWEDQRGQEGAQLDNQGNEMRTPQKEIAAWQTIQLEHPEALYKRPYKFLLESGVHTIRFANFSEAMAIVQLTLKPPLNPPLYQDVREDYQKRDLQSATDGIIKIQMEHPSSKSDPILRAEWSDDALAEPSGVKEIRFNTFGGGRWIRGGQSATWKFEVPEDGLYKIGFRYNASGTNPVSRRMIAIDGKIPFMEMEEYAFPAAEGWHADPLKDANNQPYLFYLTKGSHSMSMKAVLGPYRQIIQDLNEVVQELSLLTREVLQVTASSRTADGSIQSDRNRDWELEQQIPNLIVRLSKAQEVLQSSEDNVIELNGGKRPSYVSAISAGIGLLNQVIHNTELIPQKLNELGNMQSAISNAAITMKEQPLQLDYMLVSSPEAVYERSTSTYGESLWIAAGRFVRSFTKDTTKLGGINTESQTIVEEKPALNVWVARGREWVEIMKQMIDEDFTASTGIPVHINTVPGDAEHLLLLAYTAGKAPDVALGVGARIPVEFAVRNAIYDLNQFADIDSIKQRFLPQALIPYQYTDGLYALPETQDFQMLFYRTDILEGLGVKPPQTWQDIYALMPKLLENDMSFYYPDGVAGFYPFLFQNHGEAYKDDGRKSGLDSPEAYQAFKEWTDLYNNYKLQMKADFYQRLRTGEMPIGIGGYELYVRLATAAPELKGRWAMIPLPGKRQSDDTINRSAGGSNNTGIILNATKHPDDAWELLKWWTSKDVQIRFGSEVEGLIGVGSRWNTANVEAMEGMPWSAPELAAIMEQWSWFKELPVVLGGYYTDRHLMNAWNRTVLLGQSPRVALEDAVKEINKELLRKQEEFHSDGGNEP</sequence>
<keyword evidence="3" id="KW-1185">Reference proteome</keyword>
<dbReference type="Pfam" id="PF01547">
    <property type="entry name" value="SBP_bac_1"/>
    <property type="match status" value="1"/>
</dbReference>
<keyword evidence="1" id="KW-0812">Transmembrane</keyword>
<organism evidence="2 3">
    <name type="scientific">Paenibacillus eucommiae</name>
    <dbReference type="NCBI Taxonomy" id="1355755"/>
    <lineage>
        <taxon>Bacteria</taxon>
        <taxon>Bacillati</taxon>
        <taxon>Bacillota</taxon>
        <taxon>Bacilli</taxon>
        <taxon>Bacillales</taxon>
        <taxon>Paenibacillaceae</taxon>
        <taxon>Paenibacillus</taxon>
    </lineage>
</organism>
<comment type="caution">
    <text evidence="2">The sequence shown here is derived from an EMBL/GenBank/DDBJ whole genome shotgun (WGS) entry which is preliminary data.</text>
</comment>
<dbReference type="PANTHER" id="PTHR43649">
    <property type="entry name" value="ARABINOSE-BINDING PROTEIN-RELATED"/>
    <property type="match status" value="1"/>
</dbReference>
<dbReference type="Gene3D" id="3.40.190.10">
    <property type="entry name" value="Periplasmic binding protein-like II"/>
    <property type="match status" value="1"/>
</dbReference>
<gene>
    <name evidence="2" type="ORF">J2Z66_000082</name>
</gene>
<keyword evidence="1" id="KW-1133">Transmembrane helix</keyword>
<feature type="transmembrane region" description="Helical" evidence="1">
    <location>
        <begin position="12"/>
        <end position="31"/>
    </location>
</feature>
<dbReference type="Proteomes" id="UP001519287">
    <property type="component" value="Unassembled WGS sequence"/>
</dbReference>
<name>A0ABS4ILN8_9BACL</name>
<evidence type="ECO:0000313" key="2">
    <source>
        <dbReference type="EMBL" id="MBP1988487.1"/>
    </source>
</evidence>
<evidence type="ECO:0000313" key="3">
    <source>
        <dbReference type="Proteomes" id="UP001519287"/>
    </source>
</evidence>
<evidence type="ECO:0000256" key="1">
    <source>
        <dbReference type="SAM" id="Phobius"/>
    </source>
</evidence>
<dbReference type="RefSeq" id="WP_209968435.1">
    <property type="nucleotide sequence ID" value="NZ_JAGGLB010000001.1"/>
</dbReference>
<dbReference type="InterPro" id="IPR050490">
    <property type="entry name" value="Bact_solute-bd_prot1"/>
</dbReference>
<accession>A0ABS4ILN8</accession>
<dbReference type="SUPFAM" id="SSF53850">
    <property type="entry name" value="Periplasmic binding protein-like II"/>
    <property type="match status" value="1"/>
</dbReference>
<protein>
    <submittedName>
        <fullName evidence="2">ABC-type glycerol-3-phosphate transport system substrate-binding protein</fullName>
    </submittedName>
</protein>
<proteinExistence type="predicted"/>
<dbReference type="InterPro" id="IPR006059">
    <property type="entry name" value="SBP"/>
</dbReference>
<keyword evidence="1" id="KW-0472">Membrane</keyword>
<dbReference type="PANTHER" id="PTHR43649:SF27">
    <property type="entry name" value="EXTRACELLULAR SOLUTE-BINDING PROTEIN FAMILY 1"/>
    <property type="match status" value="1"/>
</dbReference>
<dbReference type="EMBL" id="JAGGLB010000001">
    <property type="protein sequence ID" value="MBP1988487.1"/>
    <property type="molecule type" value="Genomic_DNA"/>
</dbReference>